<keyword evidence="1" id="KW-0812">Transmembrane</keyword>
<protein>
    <submittedName>
        <fullName evidence="2">Uncharacterized protein</fullName>
    </submittedName>
</protein>
<keyword evidence="1" id="KW-1133">Transmembrane helix</keyword>
<comment type="caution">
    <text evidence="2">The sequence shown here is derived from an EMBL/GenBank/DDBJ whole genome shotgun (WGS) entry which is preliminary data.</text>
</comment>
<dbReference type="EMBL" id="DAARWD010000046">
    <property type="protein sequence ID" value="HAE4191505.1"/>
    <property type="molecule type" value="Genomic_DNA"/>
</dbReference>
<keyword evidence="1" id="KW-0472">Membrane</keyword>
<reference evidence="2" key="2">
    <citation type="submission" date="2018-07" db="EMBL/GenBank/DDBJ databases">
        <authorList>
            <consortium name="NCBI Pathogen Detection Project"/>
        </authorList>
    </citation>
    <scope>NUCLEOTIDE SEQUENCE</scope>
    <source>
        <strain evidence="2">23-88</strain>
    </source>
</reference>
<proteinExistence type="predicted"/>
<feature type="transmembrane region" description="Helical" evidence="1">
    <location>
        <begin position="80"/>
        <end position="101"/>
    </location>
</feature>
<organism evidence="2">
    <name type="scientific">Salmonella enterica subsp. houtenae serovar 1,40:z4,z32:-</name>
    <dbReference type="NCBI Taxonomy" id="1967604"/>
    <lineage>
        <taxon>Bacteria</taxon>
        <taxon>Pseudomonadati</taxon>
        <taxon>Pseudomonadota</taxon>
        <taxon>Gammaproteobacteria</taxon>
        <taxon>Enterobacterales</taxon>
        <taxon>Enterobacteriaceae</taxon>
        <taxon>Salmonella</taxon>
    </lineage>
</organism>
<feature type="transmembrane region" description="Helical" evidence="1">
    <location>
        <begin position="45"/>
        <end position="74"/>
    </location>
</feature>
<evidence type="ECO:0000313" key="2">
    <source>
        <dbReference type="EMBL" id="HAE4191505.1"/>
    </source>
</evidence>
<reference evidence="2" key="1">
    <citation type="journal article" date="2018" name="Genome Biol.">
        <title>SKESA: strategic k-mer extension for scrupulous assemblies.</title>
        <authorList>
            <person name="Souvorov A."/>
            <person name="Agarwala R."/>
            <person name="Lipman D.J."/>
        </authorList>
    </citation>
    <scope>NUCLEOTIDE SEQUENCE</scope>
    <source>
        <strain evidence="2">23-88</strain>
    </source>
</reference>
<gene>
    <name evidence="2" type="ORF">GND90_004579</name>
</gene>
<feature type="transmembrane region" description="Helical" evidence="1">
    <location>
        <begin position="6"/>
        <end position="24"/>
    </location>
</feature>
<sequence>MKHYVSAVKVIWLSLSILILYFSLHRLSQLNSIRDVSELISIMSYGMILISLPTGVVFIAVLFFLSLVFNIIHVNVENKYFATIVIWFFFLLGGYIQWFYLMNKIVKKLTH</sequence>
<dbReference type="AlphaFoldDB" id="A0A730WCR4"/>
<evidence type="ECO:0000256" key="1">
    <source>
        <dbReference type="SAM" id="Phobius"/>
    </source>
</evidence>
<accession>A0A730WCR4</accession>
<name>A0A730WCR4_SALHO</name>